<proteinExistence type="predicted"/>
<evidence type="ECO:0000313" key="3">
    <source>
        <dbReference type="Proteomes" id="UP000824469"/>
    </source>
</evidence>
<reference evidence="2 3" key="1">
    <citation type="journal article" date="2021" name="Nat. Plants">
        <title>The Taxus genome provides insights into paclitaxel biosynthesis.</title>
        <authorList>
            <person name="Xiong X."/>
            <person name="Gou J."/>
            <person name="Liao Q."/>
            <person name="Li Y."/>
            <person name="Zhou Q."/>
            <person name="Bi G."/>
            <person name="Li C."/>
            <person name="Du R."/>
            <person name="Wang X."/>
            <person name="Sun T."/>
            <person name="Guo L."/>
            <person name="Liang H."/>
            <person name="Lu P."/>
            <person name="Wu Y."/>
            <person name="Zhang Z."/>
            <person name="Ro D.K."/>
            <person name="Shang Y."/>
            <person name="Huang S."/>
            <person name="Yan J."/>
        </authorList>
    </citation>
    <scope>NUCLEOTIDE SEQUENCE [LARGE SCALE GENOMIC DNA]</scope>
    <source>
        <strain evidence="2">Ta-2019</strain>
    </source>
</reference>
<feature type="non-terminal residue" evidence="2">
    <location>
        <position position="1"/>
    </location>
</feature>
<dbReference type="Gene3D" id="1.10.8.430">
    <property type="entry name" value="Helical domain of apoptotic protease-activating factors"/>
    <property type="match status" value="1"/>
</dbReference>
<dbReference type="Gene3D" id="3.40.50.300">
    <property type="entry name" value="P-loop containing nucleotide triphosphate hydrolases"/>
    <property type="match status" value="1"/>
</dbReference>
<dbReference type="PANTHER" id="PTHR11017:SF385">
    <property type="entry name" value="DISEASE RESISTANCE PROTEIN (TIR-NBS-LRR CLASS)-RELATED"/>
    <property type="match status" value="1"/>
</dbReference>
<dbReference type="InterPro" id="IPR042197">
    <property type="entry name" value="Apaf_helical"/>
</dbReference>
<dbReference type="SUPFAM" id="SSF52540">
    <property type="entry name" value="P-loop containing nucleoside triphosphate hydrolases"/>
    <property type="match status" value="1"/>
</dbReference>
<dbReference type="GO" id="GO:0043531">
    <property type="term" value="F:ADP binding"/>
    <property type="evidence" value="ECO:0007669"/>
    <property type="project" value="InterPro"/>
</dbReference>
<organism evidence="2 3">
    <name type="scientific">Taxus chinensis</name>
    <name type="common">Chinese yew</name>
    <name type="synonym">Taxus wallichiana var. chinensis</name>
    <dbReference type="NCBI Taxonomy" id="29808"/>
    <lineage>
        <taxon>Eukaryota</taxon>
        <taxon>Viridiplantae</taxon>
        <taxon>Streptophyta</taxon>
        <taxon>Embryophyta</taxon>
        <taxon>Tracheophyta</taxon>
        <taxon>Spermatophyta</taxon>
        <taxon>Pinopsida</taxon>
        <taxon>Pinidae</taxon>
        <taxon>Conifers II</taxon>
        <taxon>Cupressales</taxon>
        <taxon>Taxaceae</taxon>
        <taxon>Taxus</taxon>
    </lineage>
</organism>
<name>A0AA38GES7_TAXCH</name>
<feature type="domain" description="NB-ARC" evidence="1">
    <location>
        <begin position="40"/>
        <end position="211"/>
    </location>
</feature>
<feature type="non-terminal residue" evidence="2">
    <location>
        <position position="481"/>
    </location>
</feature>
<dbReference type="InterPro" id="IPR044974">
    <property type="entry name" value="Disease_R_plants"/>
</dbReference>
<protein>
    <recommendedName>
        <fullName evidence="1">NB-ARC domain-containing protein</fullName>
    </recommendedName>
</protein>
<evidence type="ECO:0000313" key="2">
    <source>
        <dbReference type="EMBL" id="KAH9320249.1"/>
    </source>
</evidence>
<dbReference type="PRINTS" id="PR00364">
    <property type="entry name" value="DISEASERSIST"/>
</dbReference>
<accession>A0AA38GES7</accession>
<evidence type="ECO:0000259" key="1">
    <source>
        <dbReference type="Pfam" id="PF00931"/>
    </source>
</evidence>
<comment type="caution">
    <text evidence="2">The sequence shown here is derived from an EMBL/GenBank/DDBJ whole genome shotgun (WGS) entry which is preliminary data.</text>
</comment>
<keyword evidence="3" id="KW-1185">Reference proteome</keyword>
<sequence>EFKNIVLAVQKEVKRKKPLFVARYPVGLKRIVEDFERQSVNELVQDFERNRQLNEGKHIVGICGMGGSGKTTLAKELFNRKRSEYTRDSFLFDVREVAARNELPTLQRKLLKDLFGGNPPNFRSIEEGTSNLRDRLGKSKNSSFLIVLDDIDDLKQLDALLFMDIPNIYANSLVIVTTLDVGVLISAGIPSRYSLQGMNRDDGRELFSWHSFGQSHPASGYENLVDDFLQVCGGLPLSLQVLGRHVYCRPANYWQLQLGKLRRSLPGEIRDRLKISVDALDWEERQIFIDIACFFVNKPKSVAIRSWEGSGWSGHLALETLKDRCLVEEIEIWRLDGLEPMWVWDQGMDLGLRMHDHLRDLGREMANELNHPSRLWRPRDLKSLEFMGFQNILSQTKGRSFYSIFDESMNSRITYFVGASGDSPETSTALLWLQLDYLDRPHLPLDASIHPSIPSWIPLQNLQCLRINNGYFKRLWQSHVQ</sequence>
<dbReference type="EMBL" id="JAHRHJ020000004">
    <property type="protein sequence ID" value="KAH9320249.1"/>
    <property type="molecule type" value="Genomic_DNA"/>
</dbReference>
<dbReference type="InterPro" id="IPR002182">
    <property type="entry name" value="NB-ARC"/>
</dbReference>
<dbReference type="InterPro" id="IPR027417">
    <property type="entry name" value="P-loop_NTPase"/>
</dbReference>
<dbReference type="Pfam" id="PF00931">
    <property type="entry name" value="NB-ARC"/>
    <property type="match status" value="1"/>
</dbReference>
<dbReference type="Proteomes" id="UP000824469">
    <property type="component" value="Unassembled WGS sequence"/>
</dbReference>
<dbReference type="PANTHER" id="PTHR11017">
    <property type="entry name" value="LEUCINE-RICH REPEAT-CONTAINING PROTEIN"/>
    <property type="match status" value="1"/>
</dbReference>
<dbReference type="OMA" id="WEDALCK"/>
<gene>
    <name evidence="2" type="ORF">KI387_022018</name>
</gene>
<dbReference type="GO" id="GO:0006952">
    <property type="term" value="P:defense response"/>
    <property type="evidence" value="ECO:0007669"/>
    <property type="project" value="InterPro"/>
</dbReference>
<dbReference type="AlphaFoldDB" id="A0AA38GES7"/>